<dbReference type="Pfam" id="PF17846">
    <property type="entry name" value="XRN_M"/>
    <property type="match status" value="1"/>
</dbReference>
<dbReference type="Proteomes" id="UP000887581">
    <property type="component" value="Unplaced"/>
</dbReference>
<dbReference type="GO" id="GO:0003723">
    <property type="term" value="F:RNA binding"/>
    <property type="evidence" value="ECO:0007669"/>
    <property type="project" value="TreeGrafter"/>
</dbReference>
<evidence type="ECO:0000259" key="7">
    <source>
        <dbReference type="Pfam" id="PF17846"/>
    </source>
</evidence>
<dbReference type="InterPro" id="IPR016494">
    <property type="entry name" value="5_3_exoribonuclease_1"/>
</dbReference>
<evidence type="ECO:0000256" key="3">
    <source>
        <dbReference type="ARBA" id="ARBA00022839"/>
    </source>
</evidence>
<dbReference type="PANTHER" id="PTHR12341:SF7">
    <property type="entry name" value="5'-3' EXORIBONUCLEASE 1"/>
    <property type="match status" value="1"/>
</dbReference>
<dbReference type="CDD" id="cd18673">
    <property type="entry name" value="PIN_XRN1-2-like"/>
    <property type="match status" value="1"/>
</dbReference>
<keyword evidence="11" id="KW-1185">Reference proteome</keyword>
<dbReference type="InterPro" id="IPR004859">
    <property type="entry name" value="Xrn1_N"/>
</dbReference>
<dbReference type="Pfam" id="PF18334">
    <property type="entry name" value="XRN1_D2_D3"/>
    <property type="match status" value="1"/>
</dbReference>
<evidence type="ECO:0000256" key="5">
    <source>
        <dbReference type="SAM" id="MobiDB-lite"/>
    </source>
</evidence>
<dbReference type="WBParaSite" id="sdigi.contig267.g6869.t1">
    <property type="protein sequence ID" value="sdigi.contig267.g6869.t1"/>
    <property type="gene ID" value="sdigi.contig267.g6869"/>
</dbReference>
<dbReference type="GO" id="GO:0005634">
    <property type="term" value="C:nucleus"/>
    <property type="evidence" value="ECO:0007669"/>
    <property type="project" value="TreeGrafter"/>
</dbReference>
<evidence type="ECO:0000313" key="11">
    <source>
        <dbReference type="Proteomes" id="UP000887581"/>
    </source>
</evidence>
<evidence type="ECO:0000259" key="9">
    <source>
        <dbReference type="Pfam" id="PF18332"/>
    </source>
</evidence>
<evidence type="ECO:0000256" key="4">
    <source>
        <dbReference type="ARBA" id="ARBA00038299"/>
    </source>
</evidence>
<dbReference type="InterPro" id="IPR027073">
    <property type="entry name" value="5_3_exoribonuclease"/>
</dbReference>
<dbReference type="PANTHER" id="PTHR12341">
    <property type="entry name" value="5'-&gt;3' EXORIBONUCLEASE"/>
    <property type="match status" value="1"/>
</dbReference>
<dbReference type="Pfam" id="PF18129">
    <property type="entry name" value="SH3_12"/>
    <property type="match status" value="1"/>
</dbReference>
<dbReference type="Pfam" id="PF03159">
    <property type="entry name" value="XRN_N"/>
    <property type="match status" value="1"/>
</dbReference>
<dbReference type="InterPro" id="IPR047007">
    <property type="entry name" value="XRN1_D1_sf"/>
</dbReference>
<evidence type="ECO:0000259" key="10">
    <source>
        <dbReference type="Pfam" id="PF18334"/>
    </source>
</evidence>
<dbReference type="Pfam" id="PF18332">
    <property type="entry name" value="XRN1_D1"/>
    <property type="match status" value="1"/>
</dbReference>
<dbReference type="GO" id="GO:0016075">
    <property type="term" value="P:rRNA catabolic process"/>
    <property type="evidence" value="ECO:0007669"/>
    <property type="project" value="TreeGrafter"/>
</dbReference>
<dbReference type="Gene3D" id="2.30.30.750">
    <property type="match status" value="1"/>
</dbReference>
<name>A0A915PML3_9BILA</name>
<keyword evidence="1" id="KW-0540">Nuclease</keyword>
<protein>
    <submittedName>
        <fullName evidence="12">5'-3' exoribonuclease 1</fullName>
    </submittedName>
</protein>
<dbReference type="GO" id="GO:0000956">
    <property type="term" value="P:nuclear-transcribed mRNA catabolic process"/>
    <property type="evidence" value="ECO:0007669"/>
    <property type="project" value="InterPro"/>
</dbReference>
<dbReference type="Gene3D" id="3.40.50.12390">
    <property type="match status" value="2"/>
</dbReference>
<dbReference type="InterPro" id="IPR040992">
    <property type="entry name" value="XRN1_D1"/>
</dbReference>
<feature type="domain" description="Exoribonuclease Xrn1 D2/D3" evidence="10">
    <location>
        <begin position="915"/>
        <end position="1119"/>
    </location>
</feature>
<accession>A0A915PML3</accession>
<evidence type="ECO:0000259" key="6">
    <source>
        <dbReference type="Pfam" id="PF03159"/>
    </source>
</evidence>
<evidence type="ECO:0000256" key="1">
    <source>
        <dbReference type="ARBA" id="ARBA00022722"/>
    </source>
</evidence>
<evidence type="ECO:0000256" key="2">
    <source>
        <dbReference type="ARBA" id="ARBA00022801"/>
    </source>
</evidence>
<dbReference type="PIRSF" id="PIRSF006743">
    <property type="entry name" value="Exonuclease_Xnr1"/>
    <property type="match status" value="1"/>
</dbReference>
<dbReference type="Gene3D" id="1.25.40.1050">
    <property type="match status" value="1"/>
</dbReference>
<reference evidence="12" key="1">
    <citation type="submission" date="2022-11" db="UniProtKB">
        <authorList>
            <consortium name="WormBaseParasite"/>
        </authorList>
    </citation>
    <scope>IDENTIFICATION</scope>
</reference>
<evidence type="ECO:0000313" key="12">
    <source>
        <dbReference type="WBParaSite" id="sdigi.contig267.g6869.t1"/>
    </source>
</evidence>
<keyword evidence="3" id="KW-0269">Exonuclease</keyword>
<sequence length="1721" mass="195816">MGVPKFYRWISERYPCLSEVIQDEQIPEFDNLYLDMNGIIHGCSHPDDEDVSFRISEEQIFRDIFNYIDFLFGIIKPKKLFFLAVDGVAPRAKMNQQRARRFMSAKNTREALKKAKKKGIEIPNEKPFDSNCITPGTHFMARLHEHLQYFLQMKITTDSCWQGLRIYLSGHNCPGEGEHKIMDFIRSERSRSDYDANTRHCLYGLDADLIMLGMCSHEPHFALLREEVKFGRPKNRSGKHRSGVEGITFHLLHLSLLREYLSWEFHSLKEKLSFDYNLESIIDDWVLMGFLVGNDFIPHLPHVHIHEDALPLLYATYNEVLPQLDGYINEAGVLNLKRFEIFLKSFAKNDKKNFIEQMDDEAYLASKRTAIPWRGITSQNDEENCDKDLRSFAVSKIENNEITGNDAHKGAFDSDSDTSDNCTDDPKILTATKALCHGYFGLNKDSDDDLPDVLLDNESYENDCNLSWNSVVSRAFRNHKRDYYNDKMMYKNISKEELREQAEGYIRAIQWNLHYYYHGCCSWSWFYPHHYAPYISDISDFTEMEMNFDLNEPFKPFEQLLAVLPSASADCLPPPYQELMLDPKSPIIDFYPEEFDTDLNGKKNDWEAVVLIPFIKEDRLLQAMATKKALLNDERNVHGPHLLFSYDPSSPHILKSTYPGIFPDIQKCTAKVEKLEMNQFRLPRSHIIHGLLPGVKLDVVFPGFPTMKHIPHIAELHFADIKVFQQPSKKQSMILKIVDRPEFGKDMLEIAFDLVGAEVHVNWPMLQKALVQELWTSNKKYSKSIDEEIICKDLSKEEQETYKSYTAIARRNEFERRGIEAGEQKGLALVRAVQGSRKCFEGQQVVTKRSYTNSDNAVPVSLSLVVQNALEDWDSVCSFEDVFPINANVFISSVESKYYGFCGFIKENHLAMKGTLTVSCRIPPMANVNFCDVVANYDKYSLKWYSTHEVASFLRTTADVVSRITGCVYASLDESDSVSSKFVPANKVNIGLELKFSKRNQIMPDFTRRSSDGHWLYSSKAFEMIRNYRTRYPGVFRYLEKLDNFLGYILVKQIFPEFKGKELHAKFEELKRFLCAVTGKDTLESADGVFVDSAIVKEIEKRTQQAVSGDTAKEIYKRLAVKPRAIFMAELCKGNFVPDPKAEFRLLDRVVCVKKLHAAPFGEFGTVIGLLNTPSGKKVDVLFDKPYFGGRIMRDSKASGARLSISSLINITHGKRMRKEIGQVSKTVTTNHEPADFQRNVCFNKEYSFSGFQQKIPFGTSGIVPRNKLSTAEAGARTTRSEWSLQSLCPNDSLPGNDFRFRTGEYSSSVVTHGGEIRGKDTAAFSEKRKSQAKPSHIFVSNSCSSGYQVPKGEEKTFGGKRNTNIVPYSEKIKHSFDQKTNFGKVEANNNKKRKSGGVREISSCDNRHQERNSPGKVFGLQSELQTSVFNISPFDELPQKQGGIWNTYYERTGLSSVGNITSPQLDFDKNVSSQFAENLMMHDGDGEIKNNQKSHSRTWFGRRSAKPKQNQYFLCDFEGTAEQSSSRPNRIGKRILEKNKSAATTSSVPTALLKKKGFRDEGIVESSVVERSEKFAVMESANEKQEVAPSRGDNEVGRLIEELSKQRLDLSGESSDTGKLPATCLLPESLISKETILRKPKYKTHESLVVFGDAEATTHDMEAVSGHNSYTELNFYDGNCSAVSTPNSTSPCLSGIPKRRPRKSRVAANLGFKNKQLGEE</sequence>
<evidence type="ECO:0000259" key="8">
    <source>
        <dbReference type="Pfam" id="PF18129"/>
    </source>
</evidence>
<dbReference type="GO" id="GO:0004534">
    <property type="term" value="F:5'-3' RNA exonuclease activity"/>
    <property type="evidence" value="ECO:0007669"/>
    <property type="project" value="TreeGrafter"/>
</dbReference>
<feature type="domain" description="5'-3' exoribonuclease 1 D1" evidence="9">
    <location>
        <begin position="690"/>
        <end position="867"/>
    </location>
</feature>
<feature type="domain" description="5'-3' exoribonuclease 1 SH3-like" evidence="8">
    <location>
        <begin position="1143"/>
        <end position="1210"/>
    </location>
</feature>
<dbReference type="Gene3D" id="2.170.260.40">
    <property type="match status" value="1"/>
</dbReference>
<dbReference type="InterPro" id="IPR041412">
    <property type="entry name" value="Xrn1_helical"/>
</dbReference>
<dbReference type="InterPro" id="IPR047008">
    <property type="entry name" value="XRN1_SH3_sf"/>
</dbReference>
<comment type="similarity">
    <text evidence="4">Belongs to the 5'-3' exonuclease family.</text>
</comment>
<dbReference type="FunFam" id="3.40.50.12390:FF:000002">
    <property type="entry name" value="5'-3' exoribonuclease 1"/>
    <property type="match status" value="1"/>
</dbReference>
<dbReference type="InterPro" id="IPR041385">
    <property type="entry name" value="SH3_12"/>
</dbReference>
<feature type="domain" description="Xrn1 helical" evidence="7">
    <location>
        <begin position="276"/>
        <end position="636"/>
    </location>
</feature>
<dbReference type="InterPro" id="IPR041106">
    <property type="entry name" value="XRN1_D2_D3"/>
</dbReference>
<organism evidence="11 12">
    <name type="scientific">Setaria digitata</name>
    <dbReference type="NCBI Taxonomy" id="48799"/>
    <lineage>
        <taxon>Eukaryota</taxon>
        <taxon>Metazoa</taxon>
        <taxon>Ecdysozoa</taxon>
        <taxon>Nematoda</taxon>
        <taxon>Chromadorea</taxon>
        <taxon>Rhabditida</taxon>
        <taxon>Spirurina</taxon>
        <taxon>Spiruromorpha</taxon>
        <taxon>Filarioidea</taxon>
        <taxon>Setariidae</taxon>
        <taxon>Setaria</taxon>
    </lineage>
</organism>
<feature type="domain" description="Xrn1 N-terminal" evidence="6">
    <location>
        <begin position="1"/>
        <end position="227"/>
    </location>
</feature>
<proteinExistence type="inferred from homology"/>
<feature type="region of interest" description="Disordered" evidence="5">
    <location>
        <begin position="1389"/>
        <end position="1416"/>
    </location>
</feature>
<keyword evidence="2" id="KW-0378">Hydrolase</keyword>